<evidence type="ECO:0008006" key="3">
    <source>
        <dbReference type="Google" id="ProtNLM"/>
    </source>
</evidence>
<keyword evidence="2" id="KW-1185">Reference proteome</keyword>
<gene>
    <name evidence="1" type="ORF">ACFO3U_01080</name>
</gene>
<dbReference type="RefSeq" id="WP_379737596.1">
    <property type="nucleotide sequence ID" value="NZ_JBHSGW010000001.1"/>
</dbReference>
<reference evidence="2" key="1">
    <citation type="journal article" date="2019" name="Int. J. Syst. Evol. Microbiol.">
        <title>The Global Catalogue of Microorganisms (GCM) 10K type strain sequencing project: providing services to taxonomists for standard genome sequencing and annotation.</title>
        <authorList>
            <consortium name="The Broad Institute Genomics Platform"/>
            <consortium name="The Broad Institute Genome Sequencing Center for Infectious Disease"/>
            <person name="Wu L."/>
            <person name="Ma J."/>
        </authorList>
    </citation>
    <scope>NUCLEOTIDE SEQUENCE [LARGE SCALE GENOMIC DNA]</scope>
    <source>
        <strain evidence="2">CCUG 50349</strain>
    </source>
</reference>
<protein>
    <recommendedName>
        <fullName evidence="3">N-acetyltransferase domain-containing protein</fullName>
    </recommendedName>
</protein>
<evidence type="ECO:0000313" key="2">
    <source>
        <dbReference type="Proteomes" id="UP001595885"/>
    </source>
</evidence>
<dbReference type="Proteomes" id="UP001595885">
    <property type="component" value="Unassembled WGS sequence"/>
</dbReference>
<sequence length="147" mass="16977">MAIEYLDLKTTNNPLRRNYTILESNNEIGYITANVGYENILIATVNIFPEFQGKGKGFNAFEKIYNELSQIVQIETIRGVWCVSEEYNHCENGMSTNLNEFQKHRQTKSDEESAFLTPTGKWVRKLGFNKIKIKSISLEEVIVDFSR</sequence>
<accession>A0ABV9P0W3</accession>
<evidence type="ECO:0000313" key="1">
    <source>
        <dbReference type="EMBL" id="MFC4738580.1"/>
    </source>
</evidence>
<organism evidence="1 2">
    <name type="scientific">Flavobacterium ponti</name>
    <dbReference type="NCBI Taxonomy" id="665133"/>
    <lineage>
        <taxon>Bacteria</taxon>
        <taxon>Pseudomonadati</taxon>
        <taxon>Bacteroidota</taxon>
        <taxon>Flavobacteriia</taxon>
        <taxon>Flavobacteriales</taxon>
        <taxon>Flavobacteriaceae</taxon>
        <taxon>Flavobacterium</taxon>
    </lineage>
</organism>
<proteinExistence type="predicted"/>
<name>A0ABV9P0W3_9FLAO</name>
<comment type="caution">
    <text evidence="1">The sequence shown here is derived from an EMBL/GenBank/DDBJ whole genome shotgun (WGS) entry which is preliminary data.</text>
</comment>
<dbReference type="EMBL" id="JBHSGW010000001">
    <property type="protein sequence ID" value="MFC4738580.1"/>
    <property type="molecule type" value="Genomic_DNA"/>
</dbReference>